<name>A0ACB9KVF2_BAUVA</name>
<gene>
    <name evidence="1" type="ORF">L6164_034580</name>
</gene>
<comment type="caution">
    <text evidence="1">The sequence shown here is derived from an EMBL/GenBank/DDBJ whole genome shotgun (WGS) entry which is preliminary data.</text>
</comment>
<accession>A0ACB9KVF2</accession>
<keyword evidence="2" id="KW-1185">Reference proteome</keyword>
<dbReference type="Proteomes" id="UP000828941">
    <property type="component" value="Chromosome 13"/>
</dbReference>
<evidence type="ECO:0000313" key="2">
    <source>
        <dbReference type="Proteomes" id="UP000828941"/>
    </source>
</evidence>
<reference evidence="1 2" key="1">
    <citation type="journal article" date="2022" name="DNA Res.">
        <title>Chromosomal-level genome assembly of the orchid tree Bauhinia variegata (Leguminosae; Cercidoideae) supports the allotetraploid origin hypothesis of Bauhinia.</title>
        <authorList>
            <person name="Zhong Y."/>
            <person name="Chen Y."/>
            <person name="Zheng D."/>
            <person name="Pang J."/>
            <person name="Liu Y."/>
            <person name="Luo S."/>
            <person name="Meng S."/>
            <person name="Qian L."/>
            <person name="Wei D."/>
            <person name="Dai S."/>
            <person name="Zhou R."/>
        </authorList>
    </citation>
    <scope>NUCLEOTIDE SEQUENCE [LARGE SCALE GENOMIC DNA]</scope>
    <source>
        <strain evidence="1">BV-YZ2020</strain>
    </source>
</reference>
<organism evidence="1 2">
    <name type="scientific">Bauhinia variegata</name>
    <name type="common">Purple orchid tree</name>
    <name type="synonym">Phanera variegata</name>
    <dbReference type="NCBI Taxonomy" id="167791"/>
    <lineage>
        <taxon>Eukaryota</taxon>
        <taxon>Viridiplantae</taxon>
        <taxon>Streptophyta</taxon>
        <taxon>Embryophyta</taxon>
        <taxon>Tracheophyta</taxon>
        <taxon>Spermatophyta</taxon>
        <taxon>Magnoliopsida</taxon>
        <taxon>eudicotyledons</taxon>
        <taxon>Gunneridae</taxon>
        <taxon>Pentapetalae</taxon>
        <taxon>rosids</taxon>
        <taxon>fabids</taxon>
        <taxon>Fabales</taxon>
        <taxon>Fabaceae</taxon>
        <taxon>Cercidoideae</taxon>
        <taxon>Cercideae</taxon>
        <taxon>Bauhiniinae</taxon>
        <taxon>Bauhinia</taxon>
    </lineage>
</organism>
<evidence type="ECO:0000313" key="1">
    <source>
        <dbReference type="EMBL" id="KAI4301287.1"/>
    </source>
</evidence>
<sequence>MSANRRLRPNPPSDGSESADSGILNEGILFLIFQSIKWDLRTLCLTASVNRKLQAVAKRLLWRQMCLYRAPRTVAALASGAPNGRIGGGWDALAKLMFYCCGCQSTRHFKVGQTVAGHFVKTSRFSKTSGRSFLSKKSRGDMLYVSDPCEHRMGDMEDDLGVYRGIFQGFMRSRTRACLVRRKVDLEQLVKCPYCGARVWSMKTAKLIPKSAARRLGSHDGGLEYFVCVNGHMHGTCWLVSLSSDENDIEDDSEIDDDGAVRRIGHEDRTATNGSMSSAG</sequence>
<dbReference type="EMBL" id="CM039438">
    <property type="protein sequence ID" value="KAI4301287.1"/>
    <property type="molecule type" value="Genomic_DNA"/>
</dbReference>
<protein>
    <submittedName>
        <fullName evidence="1">Uncharacterized protein</fullName>
    </submittedName>
</protein>
<proteinExistence type="predicted"/>